<dbReference type="PANTHER" id="PTHR44019:SF8">
    <property type="entry name" value="POC1 CENTRIOLAR PROTEIN HOMOLOG"/>
    <property type="match status" value="1"/>
</dbReference>
<protein>
    <submittedName>
        <fullName evidence="4">Uncharacterized protein</fullName>
    </submittedName>
</protein>
<dbReference type="AlphaFoldDB" id="A0A9W7BB71"/>
<keyword evidence="2" id="KW-0677">Repeat</keyword>
<evidence type="ECO:0000313" key="5">
    <source>
        <dbReference type="Proteomes" id="UP001165160"/>
    </source>
</evidence>
<accession>A0A9W7BB71</accession>
<evidence type="ECO:0000313" key="4">
    <source>
        <dbReference type="EMBL" id="GMH84765.1"/>
    </source>
</evidence>
<keyword evidence="5" id="KW-1185">Reference proteome</keyword>
<feature type="compositionally biased region" description="Gly residues" evidence="3">
    <location>
        <begin position="93"/>
        <end position="104"/>
    </location>
</feature>
<feature type="region of interest" description="Disordered" evidence="3">
    <location>
        <begin position="1"/>
        <end position="154"/>
    </location>
</feature>
<dbReference type="InterPro" id="IPR050505">
    <property type="entry name" value="WDR55/POC1"/>
</dbReference>
<dbReference type="Gene3D" id="2.130.10.10">
    <property type="entry name" value="YVTN repeat-like/Quinoprotein amine dehydrogenase"/>
    <property type="match status" value="2"/>
</dbReference>
<evidence type="ECO:0000256" key="3">
    <source>
        <dbReference type="SAM" id="MobiDB-lite"/>
    </source>
</evidence>
<dbReference type="InterPro" id="IPR015943">
    <property type="entry name" value="WD40/YVTN_repeat-like_dom_sf"/>
</dbReference>
<dbReference type="EMBL" id="BRXX01000041">
    <property type="protein sequence ID" value="GMH84765.1"/>
    <property type="molecule type" value="Genomic_DNA"/>
</dbReference>
<dbReference type="PANTHER" id="PTHR44019">
    <property type="entry name" value="WD REPEAT-CONTAINING PROTEIN 55"/>
    <property type="match status" value="1"/>
</dbReference>
<keyword evidence="1" id="KW-0853">WD repeat</keyword>
<sequence length="495" mass="52471">MSHRPRIDPSQYARDKAEKIERARLKREAIKRARAAQMGETSEEGKDGGGEEGKSDHHSSPVPPPPSTPPPQHIIEKHKGNTPTNKSRSLGGSSQGHFGGGGGHSRSDIAPLTQFLRGPLHPEGLEFDPASFEKRKDGSRIQKGSSEDSDRPSTCIAVNPTQSECVVGSADHASYTFSTRNASPLRRLYSRTAGHSDWVSACTYLCDNRILTGGMDGKVCLWRRGGSDCTDLFGEQGSVSVLKSLSDDTPLAASAGYDGSIIVWNCQSVSVIPTKITNKRKQLPPLTAFNHNSSLLALSGSNNGLVSLWDLNSGVCTRAAAGKHLSQIQHCLPDTFDPSTFYTAAVDGKVGLWDTRGPLGSATGNEIGATLSTTPFTDNVRAGAAPISGLCDVDDYTLLVSGGTEVALLDKRKNLAVASTLRGHNSPIASLCVGGGGRVSFSGAVDGMVVAHDLRRIEPIYGMGANKKSSAFMATTEDRLIVTGDDGHALVYDFD</sequence>
<dbReference type="InterPro" id="IPR036322">
    <property type="entry name" value="WD40_repeat_dom_sf"/>
</dbReference>
<comment type="caution">
    <text evidence="4">The sequence shown here is derived from an EMBL/GenBank/DDBJ whole genome shotgun (WGS) entry which is preliminary data.</text>
</comment>
<feature type="compositionally biased region" description="Pro residues" evidence="3">
    <location>
        <begin position="61"/>
        <end position="72"/>
    </location>
</feature>
<feature type="compositionally biased region" description="Basic and acidic residues" evidence="3">
    <location>
        <begin position="131"/>
        <end position="151"/>
    </location>
</feature>
<dbReference type="InterPro" id="IPR001680">
    <property type="entry name" value="WD40_rpt"/>
</dbReference>
<dbReference type="Pfam" id="PF00400">
    <property type="entry name" value="WD40"/>
    <property type="match status" value="2"/>
</dbReference>
<evidence type="ECO:0000256" key="2">
    <source>
        <dbReference type="ARBA" id="ARBA00022737"/>
    </source>
</evidence>
<reference evidence="5" key="1">
    <citation type="journal article" date="2023" name="Commun. Biol.">
        <title>Genome analysis of Parmales, the sister group of diatoms, reveals the evolutionary specialization of diatoms from phago-mixotrophs to photoautotrophs.</title>
        <authorList>
            <person name="Ban H."/>
            <person name="Sato S."/>
            <person name="Yoshikawa S."/>
            <person name="Yamada K."/>
            <person name="Nakamura Y."/>
            <person name="Ichinomiya M."/>
            <person name="Sato N."/>
            <person name="Blanc-Mathieu R."/>
            <person name="Endo H."/>
            <person name="Kuwata A."/>
            <person name="Ogata H."/>
        </authorList>
    </citation>
    <scope>NUCLEOTIDE SEQUENCE [LARGE SCALE GENOMIC DNA]</scope>
    <source>
        <strain evidence="5">NIES 3699</strain>
    </source>
</reference>
<gene>
    <name evidence="4" type="ORF">TrVE_jg5263</name>
</gene>
<organism evidence="4 5">
    <name type="scientific">Triparma verrucosa</name>
    <dbReference type="NCBI Taxonomy" id="1606542"/>
    <lineage>
        <taxon>Eukaryota</taxon>
        <taxon>Sar</taxon>
        <taxon>Stramenopiles</taxon>
        <taxon>Ochrophyta</taxon>
        <taxon>Bolidophyceae</taxon>
        <taxon>Parmales</taxon>
        <taxon>Triparmaceae</taxon>
        <taxon>Triparma</taxon>
    </lineage>
</organism>
<dbReference type="SMART" id="SM00320">
    <property type="entry name" value="WD40"/>
    <property type="match status" value="7"/>
</dbReference>
<evidence type="ECO:0000256" key="1">
    <source>
        <dbReference type="ARBA" id="ARBA00022574"/>
    </source>
</evidence>
<dbReference type="SUPFAM" id="SSF50978">
    <property type="entry name" value="WD40 repeat-like"/>
    <property type="match status" value="1"/>
</dbReference>
<feature type="compositionally biased region" description="Basic and acidic residues" evidence="3">
    <location>
        <begin position="13"/>
        <end position="31"/>
    </location>
</feature>
<dbReference type="Proteomes" id="UP001165160">
    <property type="component" value="Unassembled WGS sequence"/>
</dbReference>
<feature type="compositionally biased region" description="Basic and acidic residues" evidence="3">
    <location>
        <begin position="43"/>
        <end position="59"/>
    </location>
</feature>
<name>A0A9W7BB71_9STRA</name>
<proteinExistence type="predicted"/>